<evidence type="ECO:0000256" key="1">
    <source>
        <dbReference type="SAM" id="MobiDB-lite"/>
    </source>
</evidence>
<dbReference type="EMBL" id="CP017757">
    <property type="protein sequence ID" value="AQV94902.1"/>
    <property type="molecule type" value="Genomic_DNA"/>
</dbReference>
<evidence type="ECO:0000313" key="2">
    <source>
        <dbReference type="EMBL" id="AQV94902.1"/>
    </source>
</evidence>
<name>A0A1U9UQF3_CUPNE</name>
<dbReference type="OrthoDB" id="8994871at2"/>
<gene>
    <name evidence="2" type="ORF">BJN34_13530</name>
</gene>
<proteinExistence type="predicted"/>
<organism evidence="2 3">
    <name type="scientific">Cupriavidus necator</name>
    <name type="common">Alcaligenes eutrophus</name>
    <name type="synonym">Ralstonia eutropha</name>
    <dbReference type="NCBI Taxonomy" id="106590"/>
    <lineage>
        <taxon>Bacteria</taxon>
        <taxon>Pseudomonadati</taxon>
        <taxon>Pseudomonadota</taxon>
        <taxon>Betaproteobacteria</taxon>
        <taxon>Burkholderiales</taxon>
        <taxon>Burkholderiaceae</taxon>
        <taxon>Cupriavidus</taxon>
    </lineage>
</organism>
<feature type="region of interest" description="Disordered" evidence="1">
    <location>
        <begin position="208"/>
        <end position="231"/>
    </location>
</feature>
<accession>A0A1U9UQF3</accession>
<reference evidence="3" key="1">
    <citation type="submission" date="2017-02" db="EMBL/GenBank/DDBJ databases">
        <title>Complete genome sequence of Cupriavidus necator strain NH9, a 3-chlorobenzoate degrader.</title>
        <authorList>
            <person name="Moriuchi R."/>
            <person name="Dohra H."/>
            <person name="Ogawa N."/>
        </authorList>
    </citation>
    <scope>NUCLEOTIDE SEQUENCE [LARGE SCALE GENOMIC DNA]</scope>
    <source>
        <strain evidence="3">NH9</strain>
    </source>
</reference>
<dbReference type="Proteomes" id="UP000189627">
    <property type="component" value="Chromosome 1"/>
</dbReference>
<dbReference type="KEGG" id="cuh:BJN34_13530"/>
<dbReference type="AlphaFoldDB" id="A0A1U9UQF3"/>
<sequence length="231" mass="25399">MFPEIQGNCDKHSFFRLLPAYVLVFEDRDGDPCAVSSTTEQDRAITCFLSPFDAVIEAGLRTALGQRCQLFHASLLDGNLFRDADGAGFIADIHLGWPARDGCLLQAARGAVGRYAREMHHWAGEPEGFEVDAVTFAEFSKLHERAGLFAWQETNAEVLHWTDARLRGAEKRAVETIAFAQGGIADCNQIALFDPEFGQWHFVPIPSQLDIGGQPNNQSSLDSGIDDETAS</sequence>
<dbReference type="RefSeq" id="WP_078197066.1">
    <property type="nucleotide sequence ID" value="NZ_CP017757.2"/>
</dbReference>
<protein>
    <submittedName>
        <fullName evidence="2">Uncharacterized protein</fullName>
    </submittedName>
</protein>
<evidence type="ECO:0000313" key="3">
    <source>
        <dbReference type="Proteomes" id="UP000189627"/>
    </source>
</evidence>